<proteinExistence type="predicted"/>
<dbReference type="Pfam" id="PF04397">
    <property type="entry name" value="LytTR"/>
    <property type="match status" value="1"/>
</dbReference>
<comment type="caution">
    <text evidence="2">The sequence shown here is derived from an EMBL/GenBank/DDBJ whole genome shotgun (WGS) entry which is preliminary data.</text>
</comment>
<organism evidence="2 3">
    <name type="scientific">Lacihabitans soyangensis</name>
    <dbReference type="NCBI Taxonomy" id="869394"/>
    <lineage>
        <taxon>Bacteria</taxon>
        <taxon>Pseudomonadati</taxon>
        <taxon>Bacteroidota</taxon>
        <taxon>Cytophagia</taxon>
        <taxon>Cytophagales</taxon>
        <taxon>Leadbetterellaceae</taxon>
        <taxon>Lacihabitans</taxon>
    </lineage>
</organism>
<protein>
    <recommendedName>
        <fullName evidence="1">HTH LytTR-type domain-containing protein</fullName>
    </recommendedName>
</protein>
<dbReference type="AlphaFoldDB" id="A0AAE3H800"/>
<evidence type="ECO:0000259" key="1">
    <source>
        <dbReference type="PROSITE" id="PS50930"/>
    </source>
</evidence>
<name>A0AAE3H800_9BACT</name>
<evidence type="ECO:0000313" key="3">
    <source>
        <dbReference type="Proteomes" id="UP001204144"/>
    </source>
</evidence>
<dbReference type="GO" id="GO:0003677">
    <property type="term" value="F:DNA binding"/>
    <property type="evidence" value="ECO:0007669"/>
    <property type="project" value="InterPro"/>
</dbReference>
<dbReference type="Gene3D" id="2.40.50.1020">
    <property type="entry name" value="LytTr DNA-binding domain"/>
    <property type="match status" value="1"/>
</dbReference>
<keyword evidence="3" id="KW-1185">Reference proteome</keyword>
<reference evidence="2 3" key="1">
    <citation type="submission" date="2018-11" db="EMBL/GenBank/DDBJ databases">
        <title>Novel bacteria species description.</title>
        <authorList>
            <person name="Han J.-H."/>
        </authorList>
    </citation>
    <scope>NUCLEOTIDE SEQUENCE [LARGE SCALE GENOMIC DNA]</scope>
    <source>
        <strain evidence="2 3">KCTC23259</strain>
    </source>
</reference>
<dbReference type="InterPro" id="IPR007492">
    <property type="entry name" value="LytTR_DNA-bd_dom"/>
</dbReference>
<dbReference type="SMART" id="SM00850">
    <property type="entry name" value="LytTR"/>
    <property type="match status" value="1"/>
</dbReference>
<dbReference type="EMBL" id="RJUF01000194">
    <property type="protein sequence ID" value="MCP9765920.1"/>
    <property type="molecule type" value="Genomic_DNA"/>
</dbReference>
<dbReference type="Proteomes" id="UP001204144">
    <property type="component" value="Unassembled WGS sequence"/>
</dbReference>
<evidence type="ECO:0000313" key="2">
    <source>
        <dbReference type="EMBL" id="MCP9765920.1"/>
    </source>
</evidence>
<accession>A0AAE3H800</accession>
<gene>
    <name evidence="2" type="ORF">EGI31_23540</name>
</gene>
<feature type="domain" description="HTH LytTR-type" evidence="1">
    <location>
        <begin position="33"/>
        <end position="103"/>
    </location>
</feature>
<sequence>MKHLPRKQHLELLYHAKDIVSHIESEKNYSCFYLKNGKRILMSYTLSTYQGALESSFIRINRSVLINKSEIVQISKNGVLTNKGENFIISRRRISEVLKHLSFNA</sequence>
<dbReference type="PROSITE" id="PS50930">
    <property type="entry name" value="HTH_LYTTR"/>
    <property type="match status" value="1"/>
</dbReference>